<dbReference type="PANTHER" id="PTHR37244:SF1">
    <property type="entry name" value="NADP-SPECIFIC GLUTAMATE DEHYDROGENASE"/>
    <property type="match status" value="1"/>
</dbReference>
<dbReference type="PANTHER" id="PTHR37244">
    <property type="entry name" value="NADP-SPECIFIC GLUTAMATE DEHYDROGENASE"/>
    <property type="match status" value="1"/>
</dbReference>
<comment type="caution">
    <text evidence="2">The sequence shown here is derived from an EMBL/GenBank/DDBJ whole genome shotgun (WGS) entry which is preliminary data.</text>
</comment>
<accession>A0ABD0VE39</accession>
<organism evidence="2 3">
    <name type="scientific">Dendrobium thyrsiflorum</name>
    <name type="common">Pinecone-like raceme dendrobium</name>
    <name type="synonym">Orchid</name>
    <dbReference type="NCBI Taxonomy" id="117978"/>
    <lineage>
        <taxon>Eukaryota</taxon>
        <taxon>Viridiplantae</taxon>
        <taxon>Streptophyta</taxon>
        <taxon>Embryophyta</taxon>
        <taxon>Tracheophyta</taxon>
        <taxon>Spermatophyta</taxon>
        <taxon>Magnoliopsida</taxon>
        <taxon>Liliopsida</taxon>
        <taxon>Asparagales</taxon>
        <taxon>Orchidaceae</taxon>
        <taxon>Epidendroideae</taxon>
        <taxon>Malaxideae</taxon>
        <taxon>Dendrobiinae</taxon>
        <taxon>Dendrobium</taxon>
    </lineage>
</organism>
<dbReference type="AlphaFoldDB" id="A0ABD0VE39"/>
<dbReference type="EMBL" id="JANQDX010000006">
    <property type="protein sequence ID" value="KAL0922981.1"/>
    <property type="molecule type" value="Genomic_DNA"/>
</dbReference>
<name>A0ABD0VE39_DENTH</name>
<keyword evidence="3" id="KW-1185">Reference proteome</keyword>
<feature type="compositionally biased region" description="Acidic residues" evidence="1">
    <location>
        <begin position="154"/>
        <end position="167"/>
    </location>
</feature>
<proteinExistence type="predicted"/>
<evidence type="ECO:0000256" key="1">
    <source>
        <dbReference type="SAM" id="MobiDB-lite"/>
    </source>
</evidence>
<reference evidence="2 3" key="1">
    <citation type="journal article" date="2024" name="Plant Biotechnol. J.">
        <title>Dendrobium thyrsiflorum genome and its molecular insights into genes involved in important horticultural traits.</title>
        <authorList>
            <person name="Chen B."/>
            <person name="Wang J.Y."/>
            <person name="Zheng P.J."/>
            <person name="Li K.L."/>
            <person name="Liang Y.M."/>
            <person name="Chen X.F."/>
            <person name="Zhang C."/>
            <person name="Zhao X."/>
            <person name="He X."/>
            <person name="Zhang G.Q."/>
            <person name="Liu Z.J."/>
            <person name="Xu Q."/>
        </authorList>
    </citation>
    <scope>NUCLEOTIDE SEQUENCE [LARGE SCALE GENOMIC DNA]</scope>
    <source>
        <strain evidence="2">GZMU011</strain>
    </source>
</reference>
<protein>
    <submittedName>
        <fullName evidence="2">Uncharacterized protein</fullName>
    </submittedName>
</protein>
<evidence type="ECO:0000313" key="3">
    <source>
        <dbReference type="Proteomes" id="UP001552299"/>
    </source>
</evidence>
<feature type="region of interest" description="Disordered" evidence="1">
    <location>
        <begin position="151"/>
        <end position="176"/>
    </location>
</feature>
<sequence>MDHYIPHQLRYFELHLTILTNRCSHLPNFIILFYQSRINETPLEINGVRISPNKSAIVLLHRLRSAKATGESEIRFVSKDRICAGDGLCIEVCVHGEKALKGVFQQGVTWELESQTIKLMMETKICVVTDQRFLTREKVESRINRFYPKLTSTLDDDDEDDDDDEEDVKASDEGIK</sequence>
<evidence type="ECO:0000313" key="2">
    <source>
        <dbReference type="EMBL" id="KAL0922981.1"/>
    </source>
</evidence>
<gene>
    <name evidence="2" type="ORF">M5K25_007019</name>
</gene>
<dbReference type="Proteomes" id="UP001552299">
    <property type="component" value="Unassembled WGS sequence"/>
</dbReference>